<evidence type="ECO:0000256" key="2">
    <source>
        <dbReference type="ARBA" id="ARBA00022640"/>
    </source>
</evidence>
<evidence type="ECO:0000259" key="4">
    <source>
        <dbReference type="PROSITE" id="PS50181"/>
    </source>
</evidence>
<sequence length="436" mass="48796">MGNGYLMEGYPDKNLDSFSDYLDFLWESEKLSDDIVDLLPSNPFDMDMTATLTAITGWFEDLEMDFGSKALGFGNDENEIKKGELNMVWNGVMFYPELGGLTTDGELIGSSMDDEPRDELYGGSSSLDSNIMGICYDKHWISSAATKQHQGSTTDSDGGAPHDALFFVLGYLGVRDLLSVERVCKSLLDAVRTDPLIWRSIHIDHPLSYRITDDALSLLTSRSQGKLQCLSLLKCFNITDSGLKCVLESNPGLTKLSVPGCVKLTVEGILCNLKEVLNFSVTPGIKRLRIGGIFGVTNKHLEEFKFLLGADNHKQLSAHKPRFHCARQLYLSVDDDRAIDIETCPKCQKLGQVYDCPLESCQVTHHGTQLCRACTLCIARCISCGRCLKGCEYEETLFLDLICFDCRKQLLNCQEMQEEMRTPHQQQASYHFCLYV</sequence>
<keyword evidence="2" id="KW-0934">Plastid</keyword>
<dbReference type="Pfam" id="PF12937">
    <property type="entry name" value="F-box-like"/>
    <property type="match status" value="1"/>
</dbReference>
<evidence type="ECO:0000256" key="3">
    <source>
        <dbReference type="ARBA" id="ARBA00023078"/>
    </source>
</evidence>
<gene>
    <name evidence="5" type="ORF">ILEXP_LOCUS30544</name>
</gene>
<keyword evidence="6" id="KW-1185">Reference proteome</keyword>
<dbReference type="PROSITE" id="PS00198">
    <property type="entry name" value="4FE4S_FER_1"/>
    <property type="match status" value="1"/>
</dbReference>
<feature type="domain" description="F-box" evidence="4">
    <location>
        <begin position="154"/>
        <end position="201"/>
    </location>
</feature>
<dbReference type="Proteomes" id="UP001642360">
    <property type="component" value="Unassembled WGS sequence"/>
</dbReference>
<dbReference type="InterPro" id="IPR036047">
    <property type="entry name" value="F-box-like_dom_sf"/>
</dbReference>
<evidence type="ECO:0000313" key="6">
    <source>
        <dbReference type="Proteomes" id="UP001642360"/>
    </source>
</evidence>
<dbReference type="PANTHER" id="PTHR13382">
    <property type="entry name" value="MITOCHONDRIAL ATP SYNTHASE COUPLING FACTOR B"/>
    <property type="match status" value="1"/>
</dbReference>
<dbReference type="PROSITE" id="PS50181">
    <property type="entry name" value="FBOX"/>
    <property type="match status" value="1"/>
</dbReference>
<name>A0ABC8SWZ3_9AQUA</name>
<dbReference type="Gene3D" id="1.20.1280.50">
    <property type="match status" value="1"/>
</dbReference>
<evidence type="ECO:0000256" key="1">
    <source>
        <dbReference type="ARBA" id="ARBA00022528"/>
    </source>
</evidence>
<comment type="caution">
    <text evidence="5">The sequence shown here is derived from an EMBL/GenBank/DDBJ whole genome shotgun (WGS) entry which is preliminary data.</text>
</comment>
<dbReference type="InterPro" id="IPR017900">
    <property type="entry name" value="4Fe4S_Fe_S_CS"/>
</dbReference>
<organism evidence="5 6">
    <name type="scientific">Ilex paraguariensis</name>
    <name type="common">yerba mate</name>
    <dbReference type="NCBI Taxonomy" id="185542"/>
    <lineage>
        <taxon>Eukaryota</taxon>
        <taxon>Viridiplantae</taxon>
        <taxon>Streptophyta</taxon>
        <taxon>Embryophyta</taxon>
        <taxon>Tracheophyta</taxon>
        <taxon>Spermatophyta</taxon>
        <taxon>Magnoliopsida</taxon>
        <taxon>eudicotyledons</taxon>
        <taxon>Gunneridae</taxon>
        <taxon>Pentapetalae</taxon>
        <taxon>asterids</taxon>
        <taxon>campanulids</taxon>
        <taxon>Aquifoliales</taxon>
        <taxon>Aquifoliaceae</taxon>
        <taxon>Ilex</taxon>
    </lineage>
</organism>
<dbReference type="SUPFAM" id="SSF81383">
    <property type="entry name" value="F-box domain"/>
    <property type="match status" value="1"/>
</dbReference>
<dbReference type="InterPro" id="IPR050648">
    <property type="entry name" value="F-box_LRR-repeat"/>
</dbReference>
<dbReference type="PANTHER" id="PTHR13382:SF20">
    <property type="entry name" value="F-BOX PROTEIN SKIP14-LIKE"/>
    <property type="match status" value="1"/>
</dbReference>
<dbReference type="EMBL" id="CAUOFW020003725">
    <property type="protein sequence ID" value="CAK9161722.1"/>
    <property type="molecule type" value="Genomic_DNA"/>
</dbReference>
<dbReference type="SUPFAM" id="SSF52047">
    <property type="entry name" value="RNI-like"/>
    <property type="match status" value="1"/>
</dbReference>
<keyword evidence="1" id="KW-0150">Chloroplast</keyword>
<reference evidence="5 6" key="1">
    <citation type="submission" date="2024-02" db="EMBL/GenBank/DDBJ databases">
        <authorList>
            <person name="Vignale AGUSTIN F."/>
            <person name="Sosa J E."/>
            <person name="Modenutti C."/>
        </authorList>
    </citation>
    <scope>NUCLEOTIDE SEQUENCE [LARGE SCALE GENOMIC DNA]</scope>
</reference>
<protein>
    <recommendedName>
        <fullName evidence="4">F-box domain-containing protein</fullName>
    </recommendedName>
</protein>
<evidence type="ECO:0000313" key="5">
    <source>
        <dbReference type="EMBL" id="CAK9161722.1"/>
    </source>
</evidence>
<accession>A0ABC8SWZ3</accession>
<proteinExistence type="predicted"/>
<dbReference type="Gene3D" id="3.80.10.10">
    <property type="entry name" value="Ribonuclease Inhibitor"/>
    <property type="match status" value="1"/>
</dbReference>
<dbReference type="InterPro" id="IPR032675">
    <property type="entry name" value="LRR_dom_sf"/>
</dbReference>
<dbReference type="AlphaFoldDB" id="A0ABC8SWZ3"/>
<keyword evidence="3" id="KW-0793">Thylakoid</keyword>
<dbReference type="InterPro" id="IPR001810">
    <property type="entry name" value="F-box_dom"/>
</dbReference>